<dbReference type="AlphaFoldDB" id="A0A1Q9C3V8"/>
<evidence type="ECO:0000313" key="2">
    <source>
        <dbReference type="Proteomes" id="UP000186817"/>
    </source>
</evidence>
<dbReference type="EMBL" id="LSRX01001738">
    <property type="protein sequence ID" value="OLP77604.1"/>
    <property type="molecule type" value="Genomic_DNA"/>
</dbReference>
<comment type="caution">
    <text evidence="1">The sequence shown here is derived from an EMBL/GenBank/DDBJ whole genome shotgun (WGS) entry which is preliminary data.</text>
</comment>
<sequence>MLLPHRAAASQGGLQSLPTGPCSPSPAAVAVMLAIANTQANSLAQRSAATESAFQYHLKARRDVQFGPVPVAESNTGVIVVHQYIGLPPNIGQEIVRHDDYIRSQDWTKLHMPRSREEIMHQGQEQT</sequence>
<keyword evidence="2" id="KW-1185">Reference proteome</keyword>
<protein>
    <submittedName>
        <fullName evidence="1">Uncharacterized protein</fullName>
    </submittedName>
</protein>
<organism evidence="1 2">
    <name type="scientific">Symbiodinium microadriaticum</name>
    <name type="common">Dinoflagellate</name>
    <name type="synonym">Zooxanthella microadriatica</name>
    <dbReference type="NCBI Taxonomy" id="2951"/>
    <lineage>
        <taxon>Eukaryota</taxon>
        <taxon>Sar</taxon>
        <taxon>Alveolata</taxon>
        <taxon>Dinophyceae</taxon>
        <taxon>Suessiales</taxon>
        <taxon>Symbiodiniaceae</taxon>
        <taxon>Symbiodinium</taxon>
    </lineage>
</organism>
<proteinExistence type="predicted"/>
<accession>A0A1Q9C3V8</accession>
<gene>
    <name evidence="1" type="ORF">AK812_SmicGene42323</name>
</gene>
<evidence type="ECO:0000313" key="1">
    <source>
        <dbReference type="EMBL" id="OLP77604.1"/>
    </source>
</evidence>
<name>A0A1Q9C3V8_SYMMI</name>
<dbReference type="OrthoDB" id="409125at2759"/>
<dbReference type="Proteomes" id="UP000186817">
    <property type="component" value="Unassembled WGS sequence"/>
</dbReference>
<reference evidence="1 2" key="1">
    <citation type="submission" date="2016-02" db="EMBL/GenBank/DDBJ databases">
        <title>Genome analysis of coral dinoflagellate symbionts highlights evolutionary adaptations to a symbiotic lifestyle.</title>
        <authorList>
            <person name="Aranda M."/>
            <person name="Li Y."/>
            <person name="Liew Y.J."/>
            <person name="Baumgarten S."/>
            <person name="Simakov O."/>
            <person name="Wilson M."/>
            <person name="Piel J."/>
            <person name="Ashoor H."/>
            <person name="Bougouffa S."/>
            <person name="Bajic V.B."/>
            <person name="Ryu T."/>
            <person name="Ravasi T."/>
            <person name="Bayer T."/>
            <person name="Micklem G."/>
            <person name="Kim H."/>
            <person name="Bhak J."/>
            <person name="Lajeunesse T.C."/>
            <person name="Voolstra C.R."/>
        </authorList>
    </citation>
    <scope>NUCLEOTIDE SEQUENCE [LARGE SCALE GENOMIC DNA]</scope>
    <source>
        <strain evidence="1 2">CCMP2467</strain>
    </source>
</reference>